<reference evidence="2" key="1">
    <citation type="journal article" date="2019" name="Int. J. Syst. Evol. Microbiol.">
        <title>The Global Catalogue of Microorganisms (GCM) 10K type strain sequencing project: providing services to taxonomists for standard genome sequencing and annotation.</title>
        <authorList>
            <consortium name="The Broad Institute Genomics Platform"/>
            <consortium name="The Broad Institute Genome Sequencing Center for Infectious Disease"/>
            <person name="Wu L."/>
            <person name="Ma J."/>
        </authorList>
    </citation>
    <scope>NUCLEOTIDE SEQUENCE [LARGE SCALE GENOMIC DNA]</scope>
    <source>
        <strain evidence="2">CCM 8934</strain>
    </source>
</reference>
<evidence type="ECO:0000313" key="2">
    <source>
        <dbReference type="Proteomes" id="UP001596227"/>
    </source>
</evidence>
<protein>
    <submittedName>
        <fullName evidence="1">Uncharacterized protein</fullName>
    </submittedName>
</protein>
<comment type="caution">
    <text evidence="1">The sequence shown here is derived from an EMBL/GenBank/DDBJ whole genome shotgun (WGS) entry which is preliminary data.</text>
</comment>
<organism evidence="1 2">
    <name type="scientific">Lactiplantibacillus daoliensis</name>
    <dbReference type="NCBI Taxonomy" id="2559916"/>
    <lineage>
        <taxon>Bacteria</taxon>
        <taxon>Bacillati</taxon>
        <taxon>Bacillota</taxon>
        <taxon>Bacilli</taxon>
        <taxon>Lactobacillales</taxon>
        <taxon>Lactobacillaceae</taxon>
        <taxon>Lactiplantibacillus</taxon>
    </lineage>
</organism>
<dbReference type="EMBL" id="JBHSSB010000015">
    <property type="protein sequence ID" value="MFC6294702.1"/>
    <property type="molecule type" value="Genomic_DNA"/>
</dbReference>
<name>A0ABW1UFP2_9LACO</name>
<evidence type="ECO:0000313" key="1">
    <source>
        <dbReference type="EMBL" id="MFC6294702.1"/>
    </source>
</evidence>
<keyword evidence="2" id="KW-1185">Reference proteome</keyword>
<sequence>MQLKPFTAVLPNADGRIKLETNDETWSTEDEQRQTGNSYYWYELTQNGVHQWRLIARWPENQTVSTIIPATINTVLYAQQPVIEMLIDDWVGHFPKALEVTDTNKVTHRLWQITDSDVNADITEVLAPIEPRKTWLTTTSTSLVMLVADSEWAKFKAPVSIPAHLIRLATDQH</sequence>
<proteinExistence type="predicted"/>
<gene>
    <name evidence="1" type="ORF">ACFQH1_05760</name>
</gene>
<dbReference type="RefSeq" id="WP_137606448.1">
    <property type="nucleotide sequence ID" value="NZ_BJDH01000002.1"/>
</dbReference>
<dbReference type="Proteomes" id="UP001596227">
    <property type="component" value="Unassembled WGS sequence"/>
</dbReference>
<accession>A0ABW1UFP2</accession>